<dbReference type="AlphaFoldDB" id="A0A921G070"/>
<dbReference type="Proteomes" id="UP000698173">
    <property type="component" value="Unassembled WGS sequence"/>
</dbReference>
<reference evidence="1" key="1">
    <citation type="journal article" date="2021" name="PeerJ">
        <title>Extensive microbial diversity within the chicken gut microbiome revealed by metagenomics and culture.</title>
        <authorList>
            <person name="Gilroy R."/>
            <person name="Ravi A."/>
            <person name="Getino M."/>
            <person name="Pursley I."/>
            <person name="Horton D.L."/>
            <person name="Alikhan N.F."/>
            <person name="Baker D."/>
            <person name="Gharbi K."/>
            <person name="Hall N."/>
            <person name="Watson M."/>
            <person name="Adriaenssens E.M."/>
            <person name="Foster-Nyarko E."/>
            <person name="Jarju S."/>
            <person name="Secka A."/>
            <person name="Antonio M."/>
            <person name="Oren A."/>
            <person name="Chaudhuri R.R."/>
            <person name="La Ragione R."/>
            <person name="Hildebrand F."/>
            <person name="Pallen M.J."/>
        </authorList>
    </citation>
    <scope>NUCLEOTIDE SEQUENCE</scope>
    <source>
        <strain evidence="1">CHK171-7178</strain>
    </source>
</reference>
<evidence type="ECO:0000313" key="1">
    <source>
        <dbReference type="EMBL" id="HJF32915.1"/>
    </source>
</evidence>
<evidence type="ECO:0000313" key="2">
    <source>
        <dbReference type="Proteomes" id="UP000698173"/>
    </source>
</evidence>
<proteinExistence type="predicted"/>
<comment type="caution">
    <text evidence="1">The sequence shown here is derived from an EMBL/GenBank/DDBJ whole genome shotgun (WGS) entry which is preliminary data.</text>
</comment>
<gene>
    <name evidence="1" type="ORF">K8V56_14225</name>
</gene>
<protein>
    <submittedName>
        <fullName evidence="1">Uncharacterized protein</fullName>
    </submittedName>
</protein>
<dbReference type="EMBL" id="DYWT01000225">
    <property type="protein sequence ID" value="HJF32915.1"/>
    <property type="molecule type" value="Genomic_DNA"/>
</dbReference>
<accession>A0A921G070</accession>
<organism evidence="1 2">
    <name type="scientific">Sporosarcina psychrophila</name>
    <name type="common">Bacillus psychrophilus</name>
    <dbReference type="NCBI Taxonomy" id="1476"/>
    <lineage>
        <taxon>Bacteria</taxon>
        <taxon>Bacillati</taxon>
        <taxon>Bacillota</taxon>
        <taxon>Bacilli</taxon>
        <taxon>Bacillales</taxon>
        <taxon>Caryophanaceae</taxon>
        <taxon>Sporosarcina</taxon>
    </lineage>
</organism>
<reference evidence="1" key="2">
    <citation type="submission" date="2021-09" db="EMBL/GenBank/DDBJ databases">
        <authorList>
            <person name="Gilroy R."/>
        </authorList>
    </citation>
    <scope>NUCLEOTIDE SEQUENCE</scope>
    <source>
        <strain evidence="1">CHK171-7178</strain>
    </source>
</reference>
<sequence length="69" mass="8110">MIVNHASILSVDYFISYLELIMKARQLSLEEAVFYMKENFFKGEAFLYGEVTAKHFEQAIQLLKRGNFK</sequence>
<name>A0A921G070_SPOPS</name>